<dbReference type="CDD" id="cd00586">
    <property type="entry name" value="4HBT"/>
    <property type="match status" value="1"/>
</dbReference>
<dbReference type="RefSeq" id="WP_171151545.1">
    <property type="nucleotide sequence ID" value="NZ_CP053189.1"/>
</dbReference>
<dbReference type="AlphaFoldDB" id="A0A6M4PHZ2"/>
<dbReference type="PANTHER" id="PTHR31793">
    <property type="entry name" value="4-HYDROXYBENZOYL-COA THIOESTERASE FAMILY MEMBER"/>
    <property type="match status" value="1"/>
</dbReference>
<dbReference type="KEGG" id="sarg:HKX69_06760"/>
<dbReference type="PANTHER" id="PTHR31793:SF24">
    <property type="entry name" value="LONG-CHAIN ACYL-COA THIOESTERASE FADM"/>
    <property type="match status" value="1"/>
</dbReference>
<dbReference type="GO" id="GO:0047617">
    <property type="term" value="F:fatty acyl-CoA hydrolase activity"/>
    <property type="evidence" value="ECO:0007669"/>
    <property type="project" value="TreeGrafter"/>
</dbReference>
<evidence type="ECO:0000313" key="1">
    <source>
        <dbReference type="EMBL" id="QJS09246.1"/>
    </source>
</evidence>
<sequence>MAEPFSVRVTVRGYETDVQGHLNQAVYLNYAEHARWSLLQAAGISQARLAGRGVGPVALETTIRYHRELLAGDEVDVTCAFEWGEGKTFRIRQEIVKTDGTLAAEVVAVGGLMDLTARRLLADPRALFGELAADPALFGL</sequence>
<organism evidence="1 2">
    <name type="scientific">Streptomyces argyrophylli</name>
    <dbReference type="NCBI Taxonomy" id="2726118"/>
    <lineage>
        <taxon>Bacteria</taxon>
        <taxon>Bacillati</taxon>
        <taxon>Actinomycetota</taxon>
        <taxon>Actinomycetes</taxon>
        <taxon>Kitasatosporales</taxon>
        <taxon>Streptomycetaceae</taxon>
        <taxon>Streptomyces</taxon>
    </lineage>
</organism>
<dbReference type="EMBL" id="CP053189">
    <property type="protein sequence ID" value="QJS09246.1"/>
    <property type="molecule type" value="Genomic_DNA"/>
</dbReference>
<evidence type="ECO:0000313" key="2">
    <source>
        <dbReference type="Proteomes" id="UP000502641"/>
    </source>
</evidence>
<protein>
    <submittedName>
        <fullName evidence="1">Acyl-CoA thioesterase</fullName>
    </submittedName>
</protein>
<gene>
    <name evidence="1" type="ORF">HKX69_06760</name>
</gene>
<dbReference type="Proteomes" id="UP000502641">
    <property type="component" value="Chromosome"/>
</dbReference>
<proteinExistence type="predicted"/>
<name>A0A6M4PHZ2_9ACTN</name>
<reference evidence="1 2" key="1">
    <citation type="submission" date="2020-05" db="EMBL/GenBank/DDBJ databases">
        <authorList>
            <person name="Li K."/>
        </authorList>
    </citation>
    <scope>NUCLEOTIDE SEQUENCE [LARGE SCALE GENOMIC DNA]</scope>
    <source>
        <strain evidence="2">jing01</strain>
    </source>
</reference>
<dbReference type="Pfam" id="PF13279">
    <property type="entry name" value="4HBT_2"/>
    <property type="match status" value="1"/>
</dbReference>
<dbReference type="SUPFAM" id="SSF54637">
    <property type="entry name" value="Thioesterase/thiol ester dehydrase-isomerase"/>
    <property type="match status" value="1"/>
</dbReference>
<accession>A0A6M4PHZ2</accession>
<dbReference type="InterPro" id="IPR029069">
    <property type="entry name" value="HotDog_dom_sf"/>
</dbReference>
<dbReference type="InterPro" id="IPR050563">
    <property type="entry name" value="4-hydroxybenzoyl-CoA_TE"/>
</dbReference>
<dbReference type="Gene3D" id="3.10.129.10">
    <property type="entry name" value="Hotdog Thioesterase"/>
    <property type="match status" value="1"/>
</dbReference>
<keyword evidence="2" id="KW-1185">Reference proteome</keyword>